<sequence>MLRRPVSAILLLAQLVAIEIQNLTHYAQLATVPNHVRRYINPGVRRVFLDSTYSERLRWQLSTTEVQIKRRKKEFDKPRASNESKKRKSDQAQNDWREKNDQLLDKYTCKKRKLVDTMSALQEMKKRLDASHAANVQKTAVLAQLAKKKCMAETVLDAQGRSGRAK</sequence>
<proteinExistence type="predicted"/>
<dbReference type="EMBL" id="MU795117">
    <property type="protein sequence ID" value="KAJ3810147.1"/>
    <property type="molecule type" value="Genomic_DNA"/>
</dbReference>
<accession>A0ACC1TZE2</accession>
<name>A0ACC1TZE2_9AGAR</name>
<evidence type="ECO:0000313" key="2">
    <source>
        <dbReference type="Proteomes" id="UP001163835"/>
    </source>
</evidence>
<keyword evidence="2" id="KW-1185">Reference proteome</keyword>
<reference evidence="1" key="1">
    <citation type="submission" date="2022-09" db="EMBL/GenBank/DDBJ databases">
        <title>A Global Phylogenomic Analysis of the Shiitake Genus Lentinula.</title>
        <authorList>
            <consortium name="DOE Joint Genome Institute"/>
            <person name="Sierra-Patev S."/>
            <person name="Min B."/>
            <person name="Naranjo-Ortiz M."/>
            <person name="Looney B."/>
            <person name="Konkel Z."/>
            <person name="Slot J.C."/>
            <person name="Sakamoto Y."/>
            <person name="Steenwyk J.L."/>
            <person name="Rokas A."/>
            <person name="Carro J."/>
            <person name="Camarero S."/>
            <person name="Ferreira P."/>
            <person name="Molpeceres G."/>
            <person name="Ruiz-Duenas F.J."/>
            <person name="Serrano A."/>
            <person name="Henrissat B."/>
            <person name="Drula E."/>
            <person name="Hughes K.W."/>
            <person name="Mata J.L."/>
            <person name="Ishikawa N.K."/>
            <person name="Vargas-Isla R."/>
            <person name="Ushijima S."/>
            <person name="Smith C.A."/>
            <person name="Ahrendt S."/>
            <person name="Andreopoulos W."/>
            <person name="He G."/>
            <person name="Labutti K."/>
            <person name="Lipzen A."/>
            <person name="Ng V."/>
            <person name="Riley R."/>
            <person name="Sandor L."/>
            <person name="Barry K."/>
            <person name="Martinez A.T."/>
            <person name="Xiao Y."/>
            <person name="Gibbons J.G."/>
            <person name="Terashima K."/>
            <person name="Grigoriev I.V."/>
            <person name="Hibbett D.S."/>
        </authorList>
    </citation>
    <scope>NUCLEOTIDE SEQUENCE</scope>
    <source>
        <strain evidence="1">TMI1499</strain>
    </source>
</reference>
<dbReference type="Proteomes" id="UP001163835">
    <property type="component" value="Unassembled WGS sequence"/>
</dbReference>
<comment type="caution">
    <text evidence="1">The sequence shown here is derived from an EMBL/GenBank/DDBJ whole genome shotgun (WGS) entry which is preliminary data.</text>
</comment>
<organism evidence="1 2">
    <name type="scientific">Lentinula aff. lateritia</name>
    <dbReference type="NCBI Taxonomy" id="2804960"/>
    <lineage>
        <taxon>Eukaryota</taxon>
        <taxon>Fungi</taxon>
        <taxon>Dikarya</taxon>
        <taxon>Basidiomycota</taxon>
        <taxon>Agaricomycotina</taxon>
        <taxon>Agaricomycetes</taxon>
        <taxon>Agaricomycetidae</taxon>
        <taxon>Agaricales</taxon>
        <taxon>Marasmiineae</taxon>
        <taxon>Omphalotaceae</taxon>
        <taxon>Lentinula</taxon>
    </lineage>
</organism>
<evidence type="ECO:0000313" key="1">
    <source>
        <dbReference type="EMBL" id="KAJ3810147.1"/>
    </source>
</evidence>
<protein>
    <submittedName>
        <fullName evidence="1">Uncharacterized protein</fullName>
    </submittedName>
</protein>
<gene>
    <name evidence="1" type="ORF">F5876DRAFT_65877</name>
</gene>